<evidence type="ECO:0000313" key="5">
    <source>
        <dbReference type="Proteomes" id="UP000284243"/>
    </source>
</evidence>
<dbReference type="InterPro" id="IPR032164">
    <property type="entry name" value="DUF5000"/>
</dbReference>
<evidence type="ECO:0000259" key="2">
    <source>
        <dbReference type="Pfam" id="PF16391"/>
    </source>
</evidence>
<sequence>MVGKNTTTMKYAILFILLLGIVATACKDEMFTGQTPVDGVAPLQIKNPEVINVEGGALITYDLPDEEDLLYVEAKYKRNSGEVAIAQASVYTDTLKIEGLGDTTRREVQITTVDRSFNRSAAIGVDVRPLTPPFESVFASLDAQQTVGGIDMTWNNPKEINVIISVLKQEPDGVYLPLEMIYSSAAKGKYAIRNQEAVQSNYAFCLRDKWDNRTDTIYKTLTPLYEEKMKLTHYPMVSTTPVIYGWVHDNLFDGDKSTCNHTSESQLPIPHQFSFKSEVPVKLRHIRIFHRDIWPFRDATPRVFEIWATNSLPNPDGSDDGWVLLNTFTSEKPSGLPMGQETQDDINVATKTGEEFTCFVDEEYQYFRFKLIDSYDGQPRMCFAELEIYGEPHGYVAEEEADDTEQ</sequence>
<accession>A0A412TWP4</accession>
<evidence type="ECO:0000259" key="3">
    <source>
        <dbReference type="Pfam" id="PF17166"/>
    </source>
</evidence>
<feature type="domain" description="DUF5000" evidence="2">
    <location>
        <begin position="255"/>
        <end position="390"/>
    </location>
</feature>
<organism evidence="4 5">
    <name type="scientific">Odoribacter splanchnicus</name>
    <dbReference type="NCBI Taxonomy" id="28118"/>
    <lineage>
        <taxon>Bacteria</taxon>
        <taxon>Pseudomonadati</taxon>
        <taxon>Bacteroidota</taxon>
        <taxon>Bacteroidia</taxon>
        <taxon>Bacteroidales</taxon>
        <taxon>Odoribacteraceae</taxon>
        <taxon>Odoribacter</taxon>
    </lineage>
</organism>
<dbReference type="InterPro" id="IPR033431">
    <property type="entry name" value="DUF5126"/>
</dbReference>
<dbReference type="AlphaFoldDB" id="A0A412TWP4"/>
<dbReference type="Pfam" id="PF16323">
    <property type="entry name" value="DUF4959"/>
    <property type="match status" value="1"/>
</dbReference>
<dbReference type="Gene3D" id="2.60.120.260">
    <property type="entry name" value="Galactose-binding domain-like"/>
    <property type="match status" value="1"/>
</dbReference>
<name>A0A412TWP4_9BACT</name>
<evidence type="ECO:0000313" key="4">
    <source>
        <dbReference type="EMBL" id="RGU58199.1"/>
    </source>
</evidence>
<dbReference type="InterPro" id="IPR032527">
    <property type="entry name" value="DUF4959"/>
</dbReference>
<proteinExistence type="predicted"/>
<reference evidence="4 5" key="1">
    <citation type="submission" date="2018-08" db="EMBL/GenBank/DDBJ databases">
        <title>A genome reference for cultivated species of the human gut microbiota.</title>
        <authorList>
            <person name="Zou Y."/>
            <person name="Xue W."/>
            <person name="Luo G."/>
        </authorList>
    </citation>
    <scope>NUCLEOTIDE SEQUENCE [LARGE SCALE GENOMIC DNA]</scope>
    <source>
        <strain evidence="4 5">AF16-14</strain>
    </source>
</reference>
<feature type="domain" description="DUF5126" evidence="3">
    <location>
        <begin position="130"/>
        <end position="230"/>
    </location>
</feature>
<dbReference type="Pfam" id="PF16391">
    <property type="entry name" value="DUF5000"/>
    <property type="match status" value="1"/>
</dbReference>
<protein>
    <submittedName>
        <fullName evidence="4">DUF4959 domain-containing protein</fullName>
    </submittedName>
</protein>
<dbReference type="EMBL" id="QRYC01000003">
    <property type="protein sequence ID" value="RGU58199.1"/>
    <property type="molecule type" value="Genomic_DNA"/>
</dbReference>
<feature type="domain" description="DUF4959" evidence="1">
    <location>
        <begin position="25"/>
        <end position="129"/>
    </location>
</feature>
<comment type="caution">
    <text evidence="4">The sequence shown here is derived from an EMBL/GenBank/DDBJ whole genome shotgun (WGS) entry which is preliminary data.</text>
</comment>
<dbReference type="Proteomes" id="UP000284243">
    <property type="component" value="Unassembled WGS sequence"/>
</dbReference>
<gene>
    <name evidence="4" type="ORF">DWW57_03870</name>
</gene>
<dbReference type="InterPro" id="IPR008979">
    <property type="entry name" value="Galactose-bd-like_sf"/>
</dbReference>
<dbReference type="RefSeq" id="WP_087394319.1">
    <property type="nucleotide sequence ID" value="NZ_JADNJC010000002.1"/>
</dbReference>
<dbReference type="PROSITE" id="PS51257">
    <property type="entry name" value="PROKAR_LIPOPROTEIN"/>
    <property type="match status" value="1"/>
</dbReference>
<evidence type="ECO:0000259" key="1">
    <source>
        <dbReference type="Pfam" id="PF16323"/>
    </source>
</evidence>
<dbReference type="Pfam" id="PF17166">
    <property type="entry name" value="DUF5126"/>
    <property type="match status" value="1"/>
</dbReference>
<dbReference type="SUPFAM" id="SSF49785">
    <property type="entry name" value="Galactose-binding domain-like"/>
    <property type="match status" value="1"/>
</dbReference>